<gene>
    <name evidence="2" type="ORF">LCGC14_1132160</name>
</gene>
<dbReference type="AlphaFoldDB" id="A0A0F9Q6I8"/>
<protein>
    <submittedName>
        <fullName evidence="2">Uncharacterized protein</fullName>
    </submittedName>
</protein>
<dbReference type="EMBL" id="LAZR01005310">
    <property type="protein sequence ID" value="KKN00993.1"/>
    <property type="molecule type" value="Genomic_DNA"/>
</dbReference>
<accession>A0A0F9Q6I8</accession>
<feature type="compositionally biased region" description="Low complexity" evidence="1">
    <location>
        <begin position="65"/>
        <end position="75"/>
    </location>
</feature>
<feature type="region of interest" description="Disordered" evidence="1">
    <location>
        <begin position="58"/>
        <end position="79"/>
    </location>
</feature>
<evidence type="ECO:0000313" key="2">
    <source>
        <dbReference type="EMBL" id="KKN00993.1"/>
    </source>
</evidence>
<name>A0A0F9Q6I8_9ZZZZ</name>
<reference evidence="2" key="1">
    <citation type="journal article" date="2015" name="Nature">
        <title>Complex archaea that bridge the gap between prokaryotes and eukaryotes.</title>
        <authorList>
            <person name="Spang A."/>
            <person name="Saw J.H."/>
            <person name="Jorgensen S.L."/>
            <person name="Zaremba-Niedzwiedzka K."/>
            <person name="Martijn J."/>
            <person name="Lind A.E."/>
            <person name="van Eijk R."/>
            <person name="Schleper C."/>
            <person name="Guy L."/>
            <person name="Ettema T.J."/>
        </authorList>
    </citation>
    <scope>NUCLEOTIDE SEQUENCE</scope>
</reference>
<organism evidence="2">
    <name type="scientific">marine sediment metagenome</name>
    <dbReference type="NCBI Taxonomy" id="412755"/>
    <lineage>
        <taxon>unclassified sequences</taxon>
        <taxon>metagenomes</taxon>
        <taxon>ecological metagenomes</taxon>
    </lineage>
</organism>
<sequence>MGLHILVKKKKRETQTNLPTERTMPEIQLTDHDALFAELSVELDEKIRELQAIDRALDPTIPRDGTTGSTRSGGSPRQHISTVGRVRLLLQAHGDVKRKLHDTLNRLDKK</sequence>
<evidence type="ECO:0000256" key="1">
    <source>
        <dbReference type="SAM" id="MobiDB-lite"/>
    </source>
</evidence>
<feature type="region of interest" description="Disordered" evidence="1">
    <location>
        <begin position="1"/>
        <end position="22"/>
    </location>
</feature>
<feature type="compositionally biased region" description="Basic residues" evidence="1">
    <location>
        <begin position="1"/>
        <end position="12"/>
    </location>
</feature>
<comment type="caution">
    <text evidence="2">The sequence shown here is derived from an EMBL/GenBank/DDBJ whole genome shotgun (WGS) entry which is preliminary data.</text>
</comment>
<proteinExistence type="predicted"/>